<sequence length="204" mass="24043">MEGPKPLSFEEQVDLFASRGVKIKNKALAIKSIEDIGYYKLKAFSLPLSRVDVNKERLYNNIEFQDILNRFYSDKDLRISLLHCIEDIEVSIKTKIAYILGQKGAYYYLKFGNWCNRDKYCKYYLEDKEKSFKQKIYNRMQRSSSIELKDKKNLKNNKYPTIWLLVEILTFGDVTELLDLMSNNNRKLQVQVSQPSSSHMNSYS</sequence>
<dbReference type="Pfam" id="PF07751">
    <property type="entry name" value="Abi_2"/>
    <property type="match status" value="1"/>
</dbReference>
<proteinExistence type="predicted"/>
<protein>
    <submittedName>
        <fullName evidence="1">Abi family protein</fullName>
    </submittedName>
</protein>
<dbReference type="EMBL" id="CP015899">
    <property type="protein sequence ID" value="ARE28496.1"/>
    <property type="molecule type" value="Genomic_DNA"/>
</dbReference>
<name>A0A1V0PH05_LACLC</name>
<dbReference type="RefSeq" id="WP_081196106.1">
    <property type="nucleotide sequence ID" value="NZ_CP015899.2"/>
</dbReference>
<dbReference type="Proteomes" id="UP000191806">
    <property type="component" value="Chromosome"/>
</dbReference>
<evidence type="ECO:0000313" key="2">
    <source>
        <dbReference type="Proteomes" id="UP000191806"/>
    </source>
</evidence>
<reference evidence="1 2" key="1">
    <citation type="journal article" date="2017" name="BMC Genomics">
        <title>Comparative and functional genomics of the Lactococcus lactis taxon; insights into evolution and niche adaptation.</title>
        <authorList>
            <person name="Kelleher P."/>
            <person name="Bottacini F."/>
            <person name="Mahony J."/>
            <person name="Kilcawley K.N."/>
            <person name="van Sinderen D."/>
        </authorList>
    </citation>
    <scope>NUCLEOTIDE SEQUENCE [LARGE SCALE GENOMIC DNA]</scope>
    <source>
        <strain evidence="1 2">JM1</strain>
    </source>
</reference>
<evidence type="ECO:0000313" key="1">
    <source>
        <dbReference type="EMBL" id="ARE28496.1"/>
    </source>
</evidence>
<dbReference type="AlphaFoldDB" id="A0A1V0PH05"/>
<gene>
    <name evidence="1" type="ORF">LLJM1_1121</name>
</gene>
<organism evidence="1 2">
    <name type="scientific">Lactococcus lactis subsp. cremoris</name>
    <name type="common">Streptococcus cremoris</name>
    <dbReference type="NCBI Taxonomy" id="1359"/>
    <lineage>
        <taxon>Bacteria</taxon>
        <taxon>Bacillati</taxon>
        <taxon>Bacillota</taxon>
        <taxon>Bacilli</taxon>
        <taxon>Lactobacillales</taxon>
        <taxon>Streptococcaceae</taxon>
        <taxon>Lactococcus</taxon>
    </lineage>
</organism>
<dbReference type="InterPro" id="IPR011664">
    <property type="entry name" value="Abi_system_AbiD/AbiF-like"/>
</dbReference>
<accession>A0A1V0PH05</accession>